<dbReference type="RefSeq" id="WP_092675291.1">
    <property type="nucleotide sequence ID" value="NZ_FOXS01000004.1"/>
</dbReference>
<keyword evidence="4" id="KW-1185">Reference proteome</keyword>
<evidence type="ECO:0000256" key="1">
    <source>
        <dbReference type="SAM" id="MobiDB-lite"/>
    </source>
</evidence>
<gene>
    <name evidence="3" type="ORF">SAMN04515668_3076</name>
</gene>
<evidence type="ECO:0000313" key="3">
    <source>
        <dbReference type="EMBL" id="SFQ58139.1"/>
    </source>
</evidence>
<accession>A0A1I5ZNT0</accession>
<dbReference type="AlphaFoldDB" id="A0A1I5ZNT0"/>
<dbReference type="STRING" id="1227077.SAMN04515668_3076"/>
<keyword evidence="2" id="KW-0732">Signal</keyword>
<reference evidence="4" key="1">
    <citation type="submission" date="2016-10" db="EMBL/GenBank/DDBJ databases">
        <authorList>
            <person name="Varghese N."/>
            <person name="Submissions S."/>
        </authorList>
    </citation>
    <scope>NUCLEOTIDE SEQUENCE [LARGE SCALE GENOMIC DNA]</scope>
    <source>
        <strain evidence="4">OR362-8,ATCC BAA-1266,JCM 13504</strain>
    </source>
</reference>
<proteinExistence type="predicted"/>
<protein>
    <submittedName>
        <fullName evidence="3">Uncharacterized protein</fullName>
    </submittedName>
</protein>
<evidence type="ECO:0000256" key="2">
    <source>
        <dbReference type="SAM" id="SignalP"/>
    </source>
</evidence>
<dbReference type="Proteomes" id="UP000199029">
    <property type="component" value="Unassembled WGS sequence"/>
</dbReference>
<name>A0A1I5ZNT0_HYMAR</name>
<feature type="compositionally biased region" description="Low complexity" evidence="1">
    <location>
        <begin position="19"/>
        <end position="49"/>
    </location>
</feature>
<feature type="region of interest" description="Disordered" evidence="1">
    <location>
        <begin position="19"/>
        <end position="89"/>
    </location>
</feature>
<organism evidence="3 4">
    <name type="scientific">Hymenobacter arizonensis</name>
    <name type="common">Siccationidurans arizonensis</name>
    <dbReference type="NCBI Taxonomy" id="1227077"/>
    <lineage>
        <taxon>Bacteria</taxon>
        <taxon>Pseudomonadati</taxon>
        <taxon>Bacteroidota</taxon>
        <taxon>Cytophagia</taxon>
        <taxon>Cytophagales</taxon>
        <taxon>Hymenobacteraceae</taxon>
        <taxon>Hymenobacter</taxon>
    </lineage>
</organism>
<sequence length="89" mass="9512">MRNALAYLLPLALLVSVQAAQAQATPAPKPKTTPTAPARPASGTTRPRPSYVPPRAVIKDTAAFNRRFRRSASPAADKVPSTPQPRKIN</sequence>
<feature type="chain" id="PRO_5011722688" evidence="2">
    <location>
        <begin position="23"/>
        <end position="89"/>
    </location>
</feature>
<feature type="signal peptide" evidence="2">
    <location>
        <begin position="1"/>
        <end position="22"/>
    </location>
</feature>
<evidence type="ECO:0000313" key="4">
    <source>
        <dbReference type="Proteomes" id="UP000199029"/>
    </source>
</evidence>
<dbReference type="EMBL" id="FOXS01000004">
    <property type="protein sequence ID" value="SFQ58139.1"/>
    <property type="molecule type" value="Genomic_DNA"/>
</dbReference>